<sequence>MKEENKKKLEEGFKHFCKCINFGASYLDADAIKFMKADWNKKKKENYGKLSYTDVEQLVVLNKQLVFAKNAYKRSHLDGGELVRDFREKEVRKIERHIESIISKMEK</sequence>
<dbReference type="EMBL" id="LAZR01053490">
    <property type="protein sequence ID" value="KKK80634.1"/>
    <property type="molecule type" value="Genomic_DNA"/>
</dbReference>
<gene>
    <name evidence="1" type="ORF">LCGC14_2821550</name>
</gene>
<protein>
    <submittedName>
        <fullName evidence="1">Uncharacterized protein</fullName>
    </submittedName>
</protein>
<dbReference type="AlphaFoldDB" id="A0A0F9AQ84"/>
<evidence type="ECO:0000313" key="1">
    <source>
        <dbReference type="EMBL" id="KKK80634.1"/>
    </source>
</evidence>
<organism evidence="1">
    <name type="scientific">marine sediment metagenome</name>
    <dbReference type="NCBI Taxonomy" id="412755"/>
    <lineage>
        <taxon>unclassified sequences</taxon>
        <taxon>metagenomes</taxon>
        <taxon>ecological metagenomes</taxon>
    </lineage>
</organism>
<reference evidence="1" key="1">
    <citation type="journal article" date="2015" name="Nature">
        <title>Complex archaea that bridge the gap between prokaryotes and eukaryotes.</title>
        <authorList>
            <person name="Spang A."/>
            <person name="Saw J.H."/>
            <person name="Jorgensen S.L."/>
            <person name="Zaremba-Niedzwiedzka K."/>
            <person name="Martijn J."/>
            <person name="Lind A.E."/>
            <person name="van Eijk R."/>
            <person name="Schleper C."/>
            <person name="Guy L."/>
            <person name="Ettema T.J."/>
        </authorList>
    </citation>
    <scope>NUCLEOTIDE SEQUENCE</scope>
</reference>
<comment type="caution">
    <text evidence="1">The sequence shown here is derived from an EMBL/GenBank/DDBJ whole genome shotgun (WGS) entry which is preliminary data.</text>
</comment>
<proteinExistence type="predicted"/>
<name>A0A0F9AQ84_9ZZZZ</name>
<accession>A0A0F9AQ84</accession>